<reference evidence="2" key="1">
    <citation type="submission" date="2014-02" db="EMBL/GenBank/DDBJ databases">
        <title>Insectcidical toxin genes in the bacterium Vibrio parahaemolyticus isolated from acute hepatopancreatic necrosis disease-affected shrimp.</title>
        <authorList>
            <person name="Tang K.F.J."/>
            <person name="Lightner D.V."/>
        </authorList>
    </citation>
    <scope>NUCLEOTIDE SEQUENCE</scope>
    <source>
        <strain evidence="2">A3</strain>
    </source>
</reference>
<evidence type="ECO:0000313" key="2">
    <source>
        <dbReference type="EMBL" id="AHZ30592.1"/>
    </source>
</evidence>
<dbReference type="EMBL" id="KJ468740">
    <property type="protein sequence ID" value="AHZ30592.1"/>
    <property type="molecule type" value="Genomic_DNA"/>
</dbReference>
<sequence length="243" mass="28328">MNLVDEYLYSIENKEIPKKLESLFKLYWSSIDNSFHAVFHIEKNKKFQFYRDSLLGIQDKLPLIKKLELAYPTKRNLDINFPMEHFVISSLETNEIISHTSIYTSLRKLLLSINTEETIIKEIEEQCNVESSIVHGLTFCASSEDHKLLLGILGNYILEHYFYKKNILAIVRGTIAAGIYEESGASQICCIKNSKDFDNFYLYSIGTTSFLSNPMIFCLIIKYKNFYEQLKTSGAFYWRKTLK</sequence>
<keyword evidence="1" id="KW-1133">Transmembrane helix</keyword>
<protein>
    <submittedName>
        <fullName evidence="2">Uncharacterized protein</fullName>
    </submittedName>
</protein>
<accession>A0A024CAL7</accession>
<dbReference type="AlphaFoldDB" id="A0A024CAL7"/>
<keyword evidence="1" id="KW-0812">Transmembrane</keyword>
<name>A0A024CAL7_VIBPH</name>
<organism evidence="2">
    <name type="scientific">Vibrio parahaemolyticus</name>
    <dbReference type="NCBI Taxonomy" id="670"/>
    <lineage>
        <taxon>Bacteria</taxon>
        <taxon>Pseudomonadati</taxon>
        <taxon>Pseudomonadota</taxon>
        <taxon>Gammaproteobacteria</taxon>
        <taxon>Vibrionales</taxon>
        <taxon>Vibrionaceae</taxon>
        <taxon>Vibrio</taxon>
    </lineage>
</organism>
<feature type="transmembrane region" description="Helical" evidence="1">
    <location>
        <begin position="200"/>
        <end position="221"/>
    </location>
</feature>
<evidence type="ECO:0000256" key="1">
    <source>
        <dbReference type="SAM" id="Phobius"/>
    </source>
</evidence>
<keyword evidence="1" id="KW-0472">Membrane</keyword>
<proteinExistence type="predicted"/>
<gene>
    <name evidence="2" type="ORF">tc_PAI_059</name>
</gene>